<keyword evidence="4" id="KW-1185">Reference proteome</keyword>
<dbReference type="PROSITE" id="PS50948">
    <property type="entry name" value="PAN"/>
    <property type="match status" value="1"/>
</dbReference>
<dbReference type="Pfam" id="PF00954">
    <property type="entry name" value="S_locus_glycop"/>
    <property type="match status" value="1"/>
</dbReference>
<reference evidence="4" key="1">
    <citation type="journal article" date="2019" name="Toxins">
        <title>Detection of Abrin-Like and Prepropulchellin-Like Toxin Genes and Transcripts Using Whole Genome Sequencing and Full-Length Transcript Sequencing of Abrus precatorius.</title>
        <authorList>
            <person name="Hovde B.T."/>
            <person name="Daligault H.E."/>
            <person name="Hanschen E.R."/>
            <person name="Kunde Y.A."/>
            <person name="Johnson M.B."/>
            <person name="Starkenburg S.R."/>
            <person name="Johnson S.L."/>
        </authorList>
    </citation>
    <scope>NUCLEOTIDE SEQUENCE [LARGE SCALE GENOMIC DNA]</scope>
</reference>
<dbReference type="CDD" id="cd01098">
    <property type="entry name" value="PAN_AP_plant"/>
    <property type="match status" value="1"/>
</dbReference>
<dbReference type="PANTHER" id="PTHR32444:SF183">
    <property type="entry name" value="APPLE DOMAIN-CONTAINING PROTEIN"/>
    <property type="match status" value="1"/>
</dbReference>
<dbReference type="RefSeq" id="XP_027342922.1">
    <property type="nucleotide sequence ID" value="XM_027487121.1"/>
</dbReference>
<evidence type="ECO:0000256" key="1">
    <source>
        <dbReference type="ARBA" id="ARBA00022729"/>
    </source>
</evidence>
<proteinExistence type="predicted"/>
<sequence>MDLGMAMNSVTFLNWQPFYLLTLRLCPTMMKCTTHTPPKNKSSITRVVLYQPNYAHLGYTWIEKAQSWRLNSIFPGDKCDYCNLCGSFGICDMDKAPLCNSILGFRPKSPHDWDTMDWTQGCMQSRSWSCREKNKDGFRKLNSIKLPDTRKNLVDASMTLEECKTKCWQICSCTAYANLNIAGGRSGCVIWFD</sequence>
<dbReference type="Proteomes" id="UP000694853">
    <property type="component" value="Unplaced"/>
</dbReference>
<dbReference type="Pfam" id="PF08276">
    <property type="entry name" value="PAN_2"/>
    <property type="match status" value="1"/>
</dbReference>
<reference evidence="5" key="2">
    <citation type="submission" date="2025-08" db="UniProtKB">
        <authorList>
            <consortium name="RefSeq"/>
        </authorList>
    </citation>
    <scope>IDENTIFICATION</scope>
    <source>
        <tissue evidence="5">Young leaves</tissue>
    </source>
</reference>
<dbReference type="GO" id="GO:0048544">
    <property type="term" value="P:recognition of pollen"/>
    <property type="evidence" value="ECO:0007669"/>
    <property type="project" value="InterPro"/>
</dbReference>
<dbReference type="AlphaFoldDB" id="A0A8B8KGH9"/>
<keyword evidence="1" id="KW-0732">Signal</keyword>
<keyword evidence="2" id="KW-1015">Disulfide bond</keyword>
<evidence type="ECO:0000256" key="2">
    <source>
        <dbReference type="ARBA" id="ARBA00023157"/>
    </source>
</evidence>
<dbReference type="OrthoDB" id="1429526at2759"/>
<protein>
    <submittedName>
        <fullName evidence="5">G-type lectin S-receptor-like serine/threonine-protein kinase At4g27290</fullName>
    </submittedName>
</protein>
<gene>
    <name evidence="5" type="primary">LOC113855474</name>
</gene>
<organism evidence="4 5">
    <name type="scientific">Abrus precatorius</name>
    <name type="common">Indian licorice</name>
    <name type="synonym">Glycine abrus</name>
    <dbReference type="NCBI Taxonomy" id="3816"/>
    <lineage>
        <taxon>Eukaryota</taxon>
        <taxon>Viridiplantae</taxon>
        <taxon>Streptophyta</taxon>
        <taxon>Embryophyta</taxon>
        <taxon>Tracheophyta</taxon>
        <taxon>Spermatophyta</taxon>
        <taxon>Magnoliopsida</taxon>
        <taxon>eudicotyledons</taxon>
        <taxon>Gunneridae</taxon>
        <taxon>Pentapetalae</taxon>
        <taxon>rosids</taxon>
        <taxon>fabids</taxon>
        <taxon>Fabales</taxon>
        <taxon>Fabaceae</taxon>
        <taxon>Papilionoideae</taxon>
        <taxon>50 kb inversion clade</taxon>
        <taxon>NPAAA clade</taxon>
        <taxon>indigoferoid/millettioid clade</taxon>
        <taxon>Abreae</taxon>
        <taxon>Abrus</taxon>
    </lineage>
</organism>
<dbReference type="PANTHER" id="PTHR32444">
    <property type="entry name" value="BULB-TYPE LECTIN DOMAIN-CONTAINING PROTEIN"/>
    <property type="match status" value="1"/>
</dbReference>
<dbReference type="InterPro" id="IPR003609">
    <property type="entry name" value="Pan_app"/>
</dbReference>
<name>A0A8B8KGH9_ABRPR</name>
<evidence type="ECO:0000259" key="3">
    <source>
        <dbReference type="PROSITE" id="PS50948"/>
    </source>
</evidence>
<dbReference type="InterPro" id="IPR000858">
    <property type="entry name" value="S_locus_glycoprot_dom"/>
</dbReference>
<feature type="domain" description="Apple" evidence="3">
    <location>
        <begin position="130"/>
        <end position="193"/>
    </location>
</feature>
<dbReference type="KEGG" id="aprc:113855474"/>
<dbReference type="GeneID" id="113855474"/>
<accession>A0A8B8KGH9</accession>
<evidence type="ECO:0000313" key="4">
    <source>
        <dbReference type="Proteomes" id="UP000694853"/>
    </source>
</evidence>
<evidence type="ECO:0000313" key="5">
    <source>
        <dbReference type="RefSeq" id="XP_027342922.1"/>
    </source>
</evidence>